<dbReference type="AlphaFoldDB" id="A0A3N4KMA3"/>
<gene>
    <name evidence="2" type="ORF">P167DRAFT_546256</name>
</gene>
<feature type="region of interest" description="Disordered" evidence="1">
    <location>
        <begin position="436"/>
        <end position="495"/>
    </location>
</feature>
<feature type="compositionally biased region" description="Basic and acidic residues" evidence="1">
    <location>
        <begin position="71"/>
        <end position="86"/>
    </location>
</feature>
<sequence length="495" mass="54635">RTRSSQSTTAAQITRKGLLRSSETPTGRSSRRRVEFHLPEDHTDNFEAQEEPEAIEASEAIEAPEVEEIVDTSHSDYDDAPENDHESSEEDEDEPGDEPQAPPPSYTQKSQTVGKRPHTVQPTTARALGNARRKPTGAVAEVIASSKVSVDVVQSRPSVPVYAHEYTSSTRHIDFSSMRSRYGESSPTYRTYRSSPPSEVIAENSVSSRQSPSSQLHGQGRSRRVYKIEYLSSSREEDESTPMPESEGILIPGSEVSIPEDTHDIFENTGDIPSSQLTQRSVVPNSRSANVLSVQAHRIEKECSVLIGEHTLLHEPFPPAARLSVLVVSMWATASRRVGCRVDLDEVVIKQVRSLHSRVRSHLMHEVKGRLADSTIYGLGNFVGPEARAAQVEYLLKNDRFLSPQQHYENESVIIPEEGFSEDDEALAADLAAFRDARRTPTSAPGGRVDSDSAQDEVINARLRGIDTEEEGEEEEEEPELPVAGDYEGGGEEDV</sequence>
<feature type="region of interest" description="Disordered" evidence="1">
    <location>
        <begin position="1"/>
        <end position="137"/>
    </location>
</feature>
<dbReference type="OrthoDB" id="5474452at2759"/>
<feature type="non-terminal residue" evidence="2">
    <location>
        <position position="1"/>
    </location>
</feature>
<feature type="region of interest" description="Disordered" evidence="1">
    <location>
        <begin position="232"/>
        <end position="251"/>
    </location>
</feature>
<evidence type="ECO:0000313" key="2">
    <source>
        <dbReference type="EMBL" id="RPB11694.1"/>
    </source>
</evidence>
<protein>
    <submittedName>
        <fullName evidence="2">Uncharacterized protein</fullName>
    </submittedName>
</protein>
<proteinExistence type="predicted"/>
<dbReference type="Proteomes" id="UP000277580">
    <property type="component" value="Unassembled WGS sequence"/>
</dbReference>
<reference evidence="2 3" key="1">
    <citation type="journal article" date="2018" name="Nat. Ecol. Evol.">
        <title>Pezizomycetes genomes reveal the molecular basis of ectomycorrhizal truffle lifestyle.</title>
        <authorList>
            <person name="Murat C."/>
            <person name="Payen T."/>
            <person name="Noel B."/>
            <person name="Kuo A."/>
            <person name="Morin E."/>
            <person name="Chen J."/>
            <person name="Kohler A."/>
            <person name="Krizsan K."/>
            <person name="Balestrini R."/>
            <person name="Da Silva C."/>
            <person name="Montanini B."/>
            <person name="Hainaut M."/>
            <person name="Levati E."/>
            <person name="Barry K.W."/>
            <person name="Belfiori B."/>
            <person name="Cichocki N."/>
            <person name="Clum A."/>
            <person name="Dockter R.B."/>
            <person name="Fauchery L."/>
            <person name="Guy J."/>
            <person name="Iotti M."/>
            <person name="Le Tacon F."/>
            <person name="Lindquist E.A."/>
            <person name="Lipzen A."/>
            <person name="Malagnac F."/>
            <person name="Mello A."/>
            <person name="Molinier V."/>
            <person name="Miyauchi S."/>
            <person name="Poulain J."/>
            <person name="Riccioni C."/>
            <person name="Rubini A."/>
            <person name="Sitrit Y."/>
            <person name="Splivallo R."/>
            <person name="Traeger S."/>
            <person name="Wang M."/>
            <person name="Zifcakova L."/>
            <person name="Wipf D."/>
            <person name="Zambonelli A."/>
            <person name="Paolocci F."/>
            <person name="Nowrousian M."/>
            <person name="Ottonello S."/>
            <person name="Baldrian P."/>
            <person name="Spatafora J.W."/>
            <person name="Henrissat B."/>
            <person name="Nagy L.G."/>
            <person name="Aury J.M."/>
            <person name="Wincker P."/>
            <person name="Grigoriev I.V."/>
            <person name="Bonfante P."/>
            <person name="Martin F.M."/>
        </authorList>
    </citation>
    <scope>NUCLEOTIDE SEQUENCE [LARGE SCALE GENOMIC DNA]</scope>
    <source>
        <strain evidence="2 3">CCBAS932</strain>
    </source>
</reference>
<feature type="compositionally biased region" description="Polar residues" evidence="1">
    <location>
        <begin position="178"/>
        <end position="197"/>
    </location>
</feature>
<feature type="compositionally biased region" description="Acidic residues" evidence="1">
    <location>
        <begin position="87"/>
        <end position="97"/>
    </location>
</feature>
<dbReference type="EMBL" id="ML119134">
    <property type="protein sequence ID" value="RPB11694.1"/>
    <property type="molecule type" value="Genomic_DNA"/>
</dbReference>
<name>A0A3N4KMA3_9PEZI</name>
<feature type="compositionally biased region" description="Basic and acidic residues" evidence="1">
    <location>
        <begin position="32"/>
        <end position="45"/>
    </location>
</feature>
<feature type="compositionally biased region" description="Acidic residues" evidence="1">
    <location>
        <begin position="47"/>
        <end position="56"/>
    </location>
</feature>
<feature type="compositionally biased region" description="Acidic residues" evidence="1">
    <location>
        <begin position="468"/>
        <end position="480"/>
    </location>
</feature>
<feature type="region of interest" description="Disordered" evidence="1">
    <location>
        <begin position="178"/>
        <end position="222"/>
    </location>
</feature>
<feature type="compositionally biased region" description="Low complexity" evidence="1">
    <location>
        <begin position="205"/>
        <end position="214"/>
    </location>
</feature>
<evidence type="ECO:0000313" key="3">
    <source>
        <dbReference type="Proteomes" id="UP000277580"/>
    </source>
</evidence>
<dbReference type="InParanoid" id="A0A3N4KMA3"/>
<organism evidence="2 3">
    <name type="scientific">Morchella conica CCBAS932</name>
    <dbReference type="NCBI Taxonomy" id="1392247"/>
    <lineage>
        <taxon>Eukaryota</taxon>
        <taxon>Fungi</taxon>
        <taxon>Dikarya</taxon>
        <taxon>Ascomycota</taxon>
        <taxon>Pezizomycotina</taxon>
        <taxon>Pezizomycetes</taxon>
        <taxon>Pezizales</taxon>
        <taxon>Morchellaceae</taxon>
        <taxon>Morchella</taxon>
    </lineage>
</organism>
<accession>A0A3N4KMA3</accession>
<feature type="compositionally biased region" description="Polar residues" evidence="1">
    <location>
        <begin position="1"/>
        <end position="12"/>
    </location>
</feature>
<evidence type="ECO:0000256" key="1">
    <source>
        <dbReference type="SAM" id="MobiDB-lite"/>
    </source>
</evidence>
<keyword evidence="3" id="KW-1185">Reference proteome</keyword>